<feature type="transmembrane region" description="Helical" evidence="1">
    <location>
        <begin position="69"/>
        <end position="92"/>
    </location>
</feature>
<proteinExistence type="predicted"/>
<organism evidence="2 3">
    <name type="scientific">Flavobacterium crocinum</name>
    <dbReference type="NCBI Taxonomy" id="2183896"/>
    <lineage>
        <taxon>Bacteria</taxon>
        <taxon>Pseudomonadati</taxon>
        <taxon>Bacteroidota</taxon>
        <taxon>Flavobacteriia</taxon>
        <taxon>Flavobacteriales</taxon>
        <taxon>Flavobacteriaceae</taxon>
        <taxon>Flavobacterium</taxon>
    </lineage>
</organism>
<evidence type="ECO:0000313" key="3">
    <source>
        <dbReference type="Proteomes" id="UP000245250"/>
    </source>
</evidence>
<keyword evidence="1" id="KW-1133">Transmembrane helix</keyword>
<reference evidence="2 3" key="1">
    <citation type="submission" date="2018-05" db="EMBL/GenBank/DDBJ databases">
        <title>Genome sequencing of Flavobacterium sp. HYN0056.</title>
        <authorList>
            <person name="Yi H."/>
            <person name="Baek C."/>
        </authorList>
    </citation>
    <scope>NUCLEOTIDE SEQUENCE [LARGE SCALE GENOMIC DNA]</scope>
    <source>
        <strain evidence="2 3">HYN0056</strain>
    </source>
</reference>
<feature type="transmembrane region" description="Helical" evidence="1">
    <location>
        <begin position="7"/>
        <end position="25"/>
    </location>
</feature>
<protein>
    <submittedName>
        <fullName evidence="2">Uncharacterized protein</fullName>
    </submittedName>
</protein>
<dbReference type="KEGG" id="fcr:HYN56_11935"/>
<keyword evidence="1" id="KW-0812">Transmembrane</keyword>
<dbReference type="EMBL" id="CP029255">
    <property type="protein sequence ID" value="AWK04899.1"/>
    <property type="molecule type" value="Genomic_DNA"/>
</dbReference>
<keyword evidence="1" id="KW-0472">Membrane</keyword>
<evidence type="ECO:0000313" key="2">
    <source>
        <dbReference type="EMBL" id="AWK04899.1"/>
    </source>
</evidence>
<gene>
    <name evidence="2" type="ORF">HYN56_11935</name>
</gene>
<dbReference type="Proteomes" id="UP000245250">
    <property type="component" value="Chromosome"/>
</dbReference>
<keyword evidence="3" id="KW-1185">Reference proteome</keyword>
<name>A0A2S1YLE5_9FLAO</name>
<accession>A0A2S1YLE5</accession>
<evidence type="ECO:0000256" key="1">
    <source>
        <dbReference type="SAM" id="Phobius"/>
    </source>
</evidence>
<dbReference type="AlphaFoldDB" id="A0A2S1YLE5"/>
<feature type="transmembrane region" description="Helical" evidence="1">
    <location>
        <begin position="45"/>
        <end position="62"/>
    </location>
</feature>
<sequence>MRIIIRILFFIGVFLFLCSYFITPYTINDGEYIVIDADALEFLKMLYIVTSVIFGYLFFAFLSVFKNKFFLFFSLVFLAFSLIFLAKMFLYFDTFLD</sequence>